<organism evidence="1 2">
    <name type="scientific">Conexibacter arvalis</name>
    <dbReference type="NCBI Taxonomy" id="912552"/>
    <lineage>
        <taxon>Bacteria</taxon>
        <taxon>Bacillati</taxon>
        <taxon>Actinomycetota</taxon>
        <taxon>Thermoleophilia</taxon>
        <taxon>Solirubrobacterales</taxon>
        <taxon>Conexibacteraceae</taxon>
        <taxon>Conexibacter</taxon>
    </lineage>
</organism>
<dbReference type="AlphaFoldDB" id="A0A840I6N8"/>
<evidence type="ECO:0000313" key="2">
    <source>
        <dbReference type="Proteomes" id="UP000585272"/>
    </source>
</evidence>
<dbReference type="Proteomes" id="UP000585272">
    <property type="component" value="Unassembled WGS sequence"/>
</dbReference>
<proteinExistence type="predicted"/>
<name>A0A840I6N8_9ACTN</name>
<sequence length="561" mass="61114">MAGCAAVAAIGTGSAAASADVVTVGKVDGRLFDVLRRELRPGPARAAARAAARPPRLVVVDGEHTSPSRLRRNRVIRATADGERWVLVVDPTARTLSRGVRPLTGIGSSQKRLAAAMFRRTLDRSGDPVVEVYRWQLKPRGRIGRAALHRYHRRIVRTVVRALRTGRPAADPRSARTAADAQLPPGVQHARWIEHWAASEWLKCQTAGFAEDITIDLFLENSVAQPQGTRQWIAVYVDGNAAPKEPSQQFCAWNDQEYRWWTAAVQTGLEPRNDQLALRSSSPSTPNDVTTYTSGNTFSFGVAISGRVGRNEEGVGGGIEGGVDFNWTESRSKSYSLPNWAVRAVGIHNAPAWRFHAKDPCDVDERSISNDPGCFKTQGEAINSGKPQPPNAASRGNFDYHAAALWHTKSRVTKPVTIEASARIELMGFRCPDIVFVCVRRDIHNHWIRGKQRLTIDLPAVLPVPISEIAFDRGDTVRAGTRVTATVRLASPAPTDLALPVSSDSPVVVPDDHVEFDKGKSTATFQAITRGGSSLLDASAITAVVSVFYARPYNVALTVER</sequence>
<reference evidence="1 2" key="1">
    <citation type="submission" date="2020-08" db="EMBL/GenBank/DDBJ databases">
        <title>Genomic Encyclopedia of Archaeal and Bacterial Type Strains, Phase II (KMG-II): from individual species to whole genera.</title>
        <authorList>
            <person name="Goeker M."/>
        </authorList>
    </citation>
    <scope>NUCLEOTIDE SEQUENCE [LARGE SCALE GENOMIC DNA]</scope>
    <source>
        <strain evidence="1 2">DSM 23288</strain>
    </source>
</reference>
<evidence type="ECO:0000313" key="1">
    <source>
        <dbReference type="EMBL" id="MBB4660559.1"/>
    </source>
</evidence>
<keyword evidence="2" id="KW-1185">Reference proteome</keyword>
<dbReference type="RefSeq" id="WP_183337991.1">
    <property type="nucleotide sequence ID" value="NZ_JACHNU010000001.1"/>
</dbReference>
<gene>
    <name evidence="1" type="ORF">BDZ31_000132</name>
</gene>
<dbReference type="EMBL" id="JACHNU010000001">
    <property type="protein sequence ID" value="MBB4660559.1"/>
    <property type="molecule type" value="Genomic_DNA"/>
</dbReference>
<comment type="caution">
    <text evidence="1">The sequence shown here is derived from an EMBL/GenBank/DDBJ whole genome shotgun (WGS) entry which is preliminary data.</text>
</comment>
<accession>A0A840I6N8</accession>
<protein>
    <submittedName>
        <fullName evidence="1">Uncharacterized protein</fullName>
    </submittedName>
</protein>